<keyword evidence="2" id="KW-0813">Transport</keyword>
<evidence type="ECO:0000256" key="3">
    <source>
        <dbReference type="ARBA" id="ARBA00022723"/>
    </source>
</evidence>
<dbReference type="Proteomes" id="UP000242320">
    <property type="component" value="Unassembled WGS sequence"/>
</dbReference>
<dbReference type="SUPFAM" id="SSF54862">
    <property type="entry name" value="4Fe-4S ferredoxins"/>
    <property type="match status" value="1"/>
</dbReference>
<evidence type="ECO:0000313" key="8">
    <source>
        <dbReference type="EMBL" id="OSC31602.1"/>
    </source>
</evidence>
<comment type="cofactor">
    <cofactor evidence="1">
        <name>[3Fe-4S] cluster</name>
        <dbReference type="ChEBI" id="CHEBI:21137"/>
    </cofactor>
</comment>
<evidence type="ECO:0000256" key="7">
    <source>
        <dbReference type="ARBA" id="ARBA00023291"/>
    </source>
</evidence>
<evidence type="ECO:0000256" key="4">
    <source>
        <dbReference type="ARBA" id="ARBA00022982"/>
    </source>
</evidence>
<keyword evidence="7" id="KW-0003">3Fe-4S</keyword>
<evidence type="ECO:0000256" key="2">
    <source>
        <dbReference type="ARBA" id="ARBA00022448"/>
    </source>
</evidence>
<protein>
    <submittedName>
        <fullName evidence="8">Ferredoxin</fullName>
    </submittedName>
</protein>
<dbReference type="Pfam" id="PF13459">
    <property type="entry name" value="Fer4_15"/>
    <property type="match status" value="1"/>
</dbReference>
<evidence type="ECO:0000256" key="1">
    <source>
        <dbReference type="ARBA" id="ARBA00001927"/>
    </source>
</evidence>
<evidence type="ECO:0000256" key="5">
    <source>
        <dbReference type="ARBA" id="ARBA00023004"/>
    </source>
</evidence>
<evidence type="ECO:0000256" key="6">
    <source>
        <dbReference type="ARBA" id="ARBA00023014"/>
    </source>
</evidence>
<dbReference type="Gene3D" id="3.30.70.20">
    <property type="match status" value="1"/>
</dbReference>
<organism evidence="8 9">
    <name type="scientific">Mycolicibacterium vulneris</name>
    <dbReference type="NCBI Taxonomy" id="547163"/>
    <lineage>
        <taxon>Bacteria</taxon>
        <taxon>Bacillati</taxon>
        <taxon>Actinomycetota</taxon>
        <taxon>Actinomycetes</taxon>
        <taxon>Mycobacteriales</taxon>
        <taxon>Mycobacteriaceae</taxon>
        <taxon>Mycolicibacterium</taxon>
    </lineage>
</organism>
<gene>
    <name evidence="8" type="ORF">B8W69_03970</name>
</gene>
<keyword evidence="4" id="KW-0249">Electron transport</keyword>
<keyword evidence="6" id="KW-0411">Iron-sulfur</keyword>
<dbReference type="RefSeq" id="WP_085288677.1">
    <property type="nucleotide sequence ID" value="NZ_NCXM01000003.1"/>
</dbReference>
<evidence type="ECO:0000313" key="9">
    <source>
        <dbReference type="Proteomes" id="UP000242320"/>
    </source>
</evidence>
<comment type="caution">
    <text evidence="8">The sequence shown here is derived from an EMBL/GenBank/DDBJ whole genome shotgun (WGS) entry which is preliminary data.</text>
</comment>
<dbReference type="PANTHER" id="PTHR36923:SF3">
    <property type="entry name" value="FERREDOXIN"/>
    <property type="match status" value="1"/>
</dbReference>
<dbReference type="EMBL" id="NCXM01000003">
    <property type="protein sequence ID" value="OSC31602.1"/>
    <property type="molecule type" value="Genomic_DNA"/>
</dbReference>
<proteinExistence type="predicted"/>
<accession>A0A1X2LC87</accession>
<dbReference type="OrthoDB" id="9803319at2"/>
<dbReference type="AlphaFoldDB" id="A0A1X2LC87"/>
<reference evidence="8 9" key="1">
    <citation type="submission" date="2017-04" db="EMBL/GenBank/DDBJ databases">
        <title>The new phylogeny of genus Mycobacterium.</title>
        <authorList>
            <person name="Tortoli E."/>
            <person name="Trovato A."/>
            <person name="Cirillo D.M."/>
        </authorList>
    </citation>
    <scope>NUCLEOTIDE SEQUENCE [LARGE SCALE GENOMIC DNA]</scope>
    <source>
        <strain evidence="8 9">DSM 45247</strain>
    </source>
</reference>
<dbReference type="InterPro" id="IPR051269">
    <property type="entry name" value="Fe-S_cluster_ET"/>
</dbReference>
<keyword evidence="9" id="KW-1185">Reference proteome</keyword>
<dbReference type="GO" id="GO:0051538">
    <property type="term" value="F:3 iron, 4 sulfur cluster binding"/>
    <property type="evidence" value="ECO:0007669"/>
    <property type="project" value="UniProtKB-KW"/>
</dbReference>
<dbReference type="GO" id="GO:0046872">
    <property type="term" value="F:metal ion binding"/>
    <property type="evidence" value="ECO:0007669"/>
    <property type="project" value="UniProtKB-KW"/>
</dbReference>
<name>A0A1X2LC87_9MYCO</name>
<dbReference type="PANTHER" id="PTHR36923">
    <property type="entry name" value="FERREDOXIN"/>
    <property type="match status" value="1"/>
</dbReference>
<keyword evidence="3" id="KW-0479">Metal-binding</keyword>
<sequence>MRIVVNRTTCTGIGICEGIDPEMFEVQADGKTKVLKGDLEDDEAVEVARDAVERCPTQSLRIEN</sequence>
<keyword evidence="5" id="KW-0408">Iron</keyword>